<evidence type="ECO:0000313" key="2">
    <source>
        <dbReference type="EMBL" id="OOZ39684.1"/>
    </source>
</evidence>
<dbReference type="EMBL" id="MPRL01000044">
    <property type="protein sequence ID" value="OOZ39684.1"/>
    <property type="molecule type" value="Genomic_DNA"/>
</dbReference>
<dbReference type="InterPro" id="IPR039523">
    <property type="entry name" value="RimK-rel_E_lig_ATP-grasp"/>
</dbReference>
<comment type="caution">
    <text evidence="2">The sequence shown here is derived from an EMBL/GenBank/DDBJ whole genome shotgun (WGS) entry which is preliminary data.</text>
</comment>
<dbReference type="OrthoDB" id="5822672at2"/>
<dbReference type="SUPFAM" id="SSF56059">
    <property type="entry name" value="Glutathione synthetase ATP-binding domain-like"/>
    <property type="match status" value="1"/>
</dbReference>
<gene>
    <name evidence="2" type="ORF">BOW53_10500</name>
</gene>
<dbReference type="Pfam" id="PF14397">
    <property type="entry name" value="ATPgrasp_ST"/>
    <property type="match status" value="1"/>
</dbReference>
<name>A0A1T2L3M9_9GAMM</name>
<evidence type="ECO:0000259" key="1">
    <source>
        <dbReference type="Pfam" id="PF14397"/>
    </source>
</evidence>
<proteinExistence type="predicted"/>
<feature type="domain" description="Alpha-L-glutamate ligase-related protein ATP-grasp" evidence="1">
    <location>
        <begin position="157"/>
        <end position="357"/>
    </location>
</feature>
<sequence length="370" mass="42810">MTTLPSFAKRLLQRFNKQNRRRRRKQRKHVQEGAERYGLDPAACDEQYAAEINHYWHKHYGRSVHPLWHTLYDKRLKHRDVRFVPSYNWWEEIMPFFNDLTLRPTYLDKNLSDSFLSITQSPATLIKRMHGHYYDADNQPLTSSAAHQRLIDASQPQIIKGSRTDNGDNIHLLESHNGCLEIDGETTPFTDLENHFGNNYIVQEKITQHPLIAKPHPSSVNTIRIVSFRWQDEIHILLSILRFGIDGNIFDNASNGGIFCGIDRNGETHKTAFDKKGTAYCVHPTSGYEFSNQITIPNYPQLCELAVELHSQIFHFDIVSWDFSISPQSEPIFLEVNFRGSADTYQLASGKPLFGNLTDEVLKTVRESRK</sequence>
<evidence type="ECO:0000313" key="3">
    <source>
        <dbReference type="Proteomes" id="UP000191110"/>
    </source>
</evidence>
<keyword evidence="3" id="KW-1185">Reference proteome</keyword>
<accession>A0A1T2L3M9</accession>
<protein>
    <recommendedName>
        <fullName evidence="1">Alpha-L-glutamate ligase-related protein ATP-grasp domain-containing protein</fullName>
    </recommendedName>
</protein>
<dbReference type="Proteomes" id="UP000191110">
    <property type="component" value="Unassembled WGS sequence"/>
</dbReference>
<dbReference type="RefSeq" id="WP_078484038.1">
    <property type="nucleotide sequence ID" value="NZ_MPRL01000044.1"/>
</dbReference>
<dbReference type="AlphaFoldDB" id="A0A1T2L3M9"/>
<organism evidence="2 3">
    <name type="scientific">Solemya pervernicosa gill symbiont</name>
    <dbReference type="NCBI Taxonomy" id="642797"/>
    <lineage>
        <taxon>Bacteria</taxon>
        <taxon>Pseudomonadati</taxon>
        <taxon>Pseudomonadota</taxon>
        <taxon>Gammaproteobacteria</taxon>
        <taxon>sulfur-oxidizing symbionts</taxon>
    </lineage>
</organism>
<reference evidence="2 3" key="1">
    <citation type="submission" date="2016-11" db="EMBL/GenBank/DDBJ databases">
        <title>Mixed transmission modes and dynamic genome evolution in an obligate animal-bacterial symbiosis.</title>
        <authorList>
            <person name="Russell S.L."/>
            <person name="Corbett-Detig R.B."/>
            <person name="Cavanaugh C.M."/>
        </authorList>
    </citation>
    <scope>NUCLEOTIDE SEQUENCE [LARGE SCALE GENOMIC DNA]</scope>
    <source>
        <strain evidence="2">Sveles-Q1</strain>
    </source>
</reference>